<dbReference type="Gramene" id="KMS93651">
    <property type="protein sequence ID" value="KMS93651"/>
    <property type="gene ID" value="BVRB_029320"/>
</dbReference>
<feature type="compositionally biased region" description="Polar residues" evidence="2">
    <location>
        <begin position="74"/>
        <end position="98"/>
    </location>
</feature>
<sequence>MVTVTQSTTLERLFCLLLSSRKHACVVLDENDIATGIISLSDVFNFFINHEQDPSQGPRTPIRTTPEATGGVGTATNGSSSPASDQMALDSSPSRTTV</sequence>
<dbReference type="InterPro" id="IPR046342">
    <property type="entry name" value="CBS_dom_sf"/>
</dbReference>
<name>A0A0J8AY49_BETVV</name>
<dbReference type="PROSITE" id="PS51371">
    <property type="entry name" value="CBS"/>
    <property type="match status" value="1"/>
</dbReference>
<evidence type="ECO:0000256" key="1">
    <source>
        <dbReference type="PROSITE-ProRule" id="PRU00703"/>
    </source>
</evidence>
<feature type="domain" description="CBS" evidence="3">
    <location>
        <begin position="1"/>
        <end position="55"/>
    </location>
</feature>
<keyword evidence="5" id="KW-1185">Reference proteome</keyword>
<dbReference type="OrthoDB" id="449052at2759"/>
<accession>A0A0J8AY49</accession>
<feature type="region of interest" description="Disordered" evidence="2">
    <location>
        <begin position="50"/>
        <end position="98"/>
    </location>
</feature>
<gene>
    <name evidence="4" type="ORF">BVRB_029320</name>
</gene>
<evidence type="ECO:0000259" key="3">
    <source>
        <dbReference type="PROSITE" id="PS51371"/>
    </source>
</evidence>
<dbReference type="SUPFAM" id="SSF54631">
    <property type="entry name" value="CBS-domain pair"/>
    <property type="match status" value="1"/>
</dbReference>
<dbReference type="Proteomes" id="UP000035740">
    <property type="component" value="Unassembled WGS sequence"/>
</dbReference>
<dbReference type="Gene3D" id="3.10.580.10">
    <property type="entry name" value="CBS-domain"/>
    <property type="match status" value="1"/>
</dbReference>
<protein>
    <recommendedName>
        <fullName evidence="3">CBS domain-containing protein</fullName>
    </recommendedName>
</protein>
<organism evidence="4 5">
    <name type="scientific">Beta vulgaris subsp. vulgaris</name>
    <name type="common">Beet</name>
    <dbReference type="NCBI Taxonomy" id="3555"/>
    <lineage>
        <taxon>Eukaryota</taxon>
        <taxon>Viridiplantae</taxon>
        <taxon>Streptophyta</taxon>
        <taxon>Embryophyta</taxon>
        <taxon>Tracheophyta</taxon>
        <taxon>Spermatophyta</taxon>
        <taxon>Magnoliopsida</taxon>
        <taxon>eudicotyledons</taxon>
        <taxon>Gunneridae</taxon>
        <taxon>Pentapetalae</taxon>
        <taxon>Caryophyllales</taxon>
        <taxon>Chenopodiaceae</taxon>
        <taxon>Betoideae</taxon>
        <taxon>Beta</taxon>
    </lineage>
</organism>
<proteinExistence type="predicted"/>
<dbReference type="Pfam" id="PF00571">
    <property type="entry name" value="CBS"/>
    <property type="match status" value="1"/>
</dbReference>
<keyword evidence="1" id="KW-0129">CBS domain</keyword>
<evidence type="ECO:0000256" key="2">
    <source>
        <dbReference type="SAM" id="MobiDB-lite"/>
    </source>
</evidence>
<dbReference type="EMBL" id="KQ100392">
    <property type="protein sequence ID" value="KMS93651.1"/>
    <property type="molecule type" value="Genomic_DNA"/>
</dbReference>
<evidence type="ECO:0000313" key="4">
    <source>
        <dbReference type="EMBL" id="KMS93651.1"/>
    </source>
</evidence>
<dbReference type="InterPro" id="IPR000644">
    <property type="entry name" value="CBS_dom"/>
</dbReference>
<evidence type="ECO:0000313" key="5">
    <source>
        <dbReference type="Proteomes" id="UP000035740"/>
    </source>
</evidence>
<dbReference type="AlphaFoldDB" id="A0A0J8AY49"/>
<feature type="compositionally biased region" description="Polar residues" evidence="2">
    <location>
        <begin position="54"/>
        <end position="67"/>
    </location>
</feature>
<reference evidence="4 5" key="1">
    <citation type="journal article" date="2014" name="Nature">
        <title>The genome of the recently domesticated crop plant sugar beet (Beta vulgaris).</title>
        <authorList>
            <person name="Dohm J.C."/>
            <person name="Minoche A.E."/>
            <person name="Holtgrawe D."/>
            <person name="Capella-Gutierrez S."/>
            <person name="Zakrzewski F."/>
            <person name="Tafer H."/>
            <person name="Rupp O."/>
            <person name="Sorensen T.R."/>
            <person name="Stracke R."/>
            <person name="Reinhardt R."/>
            <person name="Goesmann A."/>
            <person name="Kraft T."/>
            <person name="Schulz B."/>
            <person name="Stadler P.F."/>
            <person name="Schmidt T."/>
            <person name="Gabaldon T."/>
            <person name="Lehrach H."/>
            <person name="Weisshaar B."/>
            <person name="Himmelbauer H."/>
        </authorList>
    </citation>
    <scope>NUCLEOTIDE SEQUENCE [LARGE SCALE GENOMIC DNA]</scope>
    <source>
        <tissue evidence="4">Taproot</tissue>
    </source>
</reference>